<evidence type="ECO:0000313" key="4">
    <source>
        <dbReference type="EMBL" id="EHN10094.1"/>
    </source>
</evidence>
<keyword evidence="1" id="KW-0479">Metal-binding</keyword>
<dbReference type="InterPro" id="IPR036264">
    <property type="entry name" value="Bact_exopeptidase_dim_dom"/>
</dbReference>
<dbReference type="GO" id="GO:0046872">
    <property type="term" value="F:metal ion binding"/>
    <property type="evidence" value="ECO:0007669"/>
    <property type="project" value="UniProtKB-KW"/>
</dbReference>
<keyword evidence="5" id="KW-1185">Reference proteome</keyword>
<dbReference type="InterPro" id="IPR011650">
    <property type="entry name" value="Peptidase_M20_dimer"/>
</dbReference>
<dbReference type="Gene3D" id="3.30.70.360">
    <property type="match status" value="1"/>
</dbReference>
<dbReference type="AlphaFoldDB" id="H0E893"/>
<gene>
    <name evidence="4" type="ORF">PAI11_30540</name>
</gene>
<dbReference type="GO" id="GO:0008777">
    <property type="term" value="F:acetylornithine deacetylase activity"/>
    <property type="evidence" value="ECO:0007669"/>
    <property type="project" value="UniProtKB-EC"/>
</dbReference>
<feature type="domain" description="Peptidase M20 dimerisation" evidence="3">
    <location>
        <begin position="184"/>
        <end position="267"/>
    </location>
</feature>
<proteinExistence type="predicted"/>
<dbReference type="OrthoDB" id="9783294at2"/>
<evidence type="ECO:0000256" key="1">
    <source>
        <dbReference type="ARBA" id="ARBA00022723"/>
    </source>
</evidence>
<dbReference type="Pfam" id="PF07687">
    <property type="entry name" value="M20_dimer"/>
    <property type="match status" value="1"/>
</dbReference>
<dbReference type="SUPFAM" id="SSF55031">
    <property type="entry name" value="Bacterial exopeptidase dimerisation domain"/>
    <property type="match status" value="1"/>
</dbReference>
<dbReference type="PATRIC" id="fig|1097667.3.peg.3027"/>
<dbReference type="Gene3D" id="3.40.630.10">
    <property type="entry name" value="Zn peptidases"/>
    <property type="match status" value="1"/>
</dbReference>
<evidence type="ECO:0000256" key="2">
    <source>
        <dbReference type="ARBA" id="ARBA00022801"/>
    </source>
</evidence>
<dbReference type="InterPro" id="IPR050072">
    <property type="entry name" value="Peptidase_M20A"/>
</dbReference>
<dbReference type="SUPFAM" id="SSF53187">
    <property type="entry name" value="Zn-dependent exopeptidases"/>
    <property type="match status" value="1"/>
</dbReference>
<name>H0E893_9ACTN</name>
<reference evidence="4 5" key="1">
    <citation type="journal article" date="2013" name="Biodegradation">
        <title>Quantitative proteomic analysis of ibuprofen-degrading Patulibacter sp. strain I11.</title>
        <authorList>
            <person name="Almeida B."/>
            <person name="Kjeldal H."/>
            <person name="Lolas I."/>
            <person name="Knudsen A.D."/>
            <person name="Carvalho G."/>
            <person name="Nielsen K.L."/>
            <person name="Barreto Crespo M.T."/>
            <person name="Stensballe A."/>
            <person name="Nielsen J.L."/>
        </authorList>
    </citation>
    <scope>NUCLEOTIDE SEQUENCE [LARGE SCALE GENOMIC DNA]</scope>
    <source>
        <strain evidence="4 5">I11</strain>
    </source>
</reference>
<evidence type="ECO:0000313" key="5">
    <source>
        <dbReference type="Proteomes" id="UP000005143"/>
    </source>
</evidence>
<dbReference type="PANTHER" id="PTHR43808">
    <property type="entry name" value="ACETYLORNITHINE DEACETYLASE"/>
    <property type="match status" value="1"/>
</dbReference>
<dbReference type="InterPro" id="IPR002933">
    <property type="entry name" value="Peptidase_M20"/>
</dbReference>
<dbReference type="Proteomes" id="UP000005143">
    <property type="component" value="Unassembled WGS sequence"/>
</dbReference>
<comment type="caution">
    <text evidence="4">The sequence shown here is derived from an EMBL/GenBank/DDBJ whole genome shotgun (WGS) entry which is preliminary data.</text>
</comment>
<accession>H0E893</accession>
<dbReference type="Pfam" id="PF01546">
    <property type="entry name" value="Peptidase_M20"/>
    <property type="match status" value="1"/>
</dbReference>
<dbReference type="EC" id="3.5.1.16" evidence="4"/>
<organism evidence="4 5">
    <name type="scientific">Patulibacter medicamentivorans</name>
    <dbReference type="NCBI Taxonomy" id="1097667"/>
    <lineage>
        <taxon>Bacteria</taxon>
        <taxon>Bacillati</taxon>
        <taxon>Actinomycetota</taxon>
        <taxon>Thermoleophilia</taxon>
        <taxon>Solirubrobacterales</taxon>
        <taxon>Patulibacteraceae</taxon>
        <taxon>Patulibacter</taxon>
    </lineage>
</organism>
<dbReference type="EMBL" id="AGUD01000241">
    <property type="protein sequence ID" value="EHN10094.1"/>
    <property type="molecule type" value="Genomic_DNA"/>
</dbReference>
<dbReference type="RefSeq" id="WP_007576734.1">
    <property type="nucleotide sequence ID" value="NZ_AGUD01000241.1"/>
</dbReference>
<dbReference type="PANTHER" id="PTHR43808:SF17">
    <property type="entry name" value="PEPTIDASE M20"/>
    <property type="match status" value="1"/>
</dbReference>
<evidence type="ECO:0000259" key="3">
    <source>
        <dbReference type="Pfam" id="PF07687"/>
    </source>
</evidence>
<sequence length="371" mass="38029">MLASLDPLVEQIVATTLELTAVPAPTGDEGDRAAVVGRRLADLGLPVEHDEVGNVVSRLPLAGGRVPPVDAPALVVSAHLDTVFGRDVALEPRRDGERLLGPGIGDDTVALAALLALAGELAASPPPTPVVLAATVGEEGLGDLRGAKHLLRSVPTRAFVAVEGHLLDDLVTGGIGALRLCATYRGSGGHSWGDRGAASAAHALLVAGAAALKAVPAGRHVNVGVIEAGTTVNAIAAEARLLVDLRDEDDGRLRRTATLVRRALEAAPRGIHATVEQVGHRPAGQTPRDHPLLRAARAARADVGLPRAREDSGSTECNAAFPLGIPTVCVGITRGADMHRTSEWVAIPPIADGIAALRALVRRASAEDSGV</sequence>
<keyword evidence="2 4" id="KW-0378">Hydrolase</keyword>
<protein>
    <submittedName>
        <fullName evidence="4">Acetylornithine deacetylase</fullName>
        <ecNumber evidence="4">3.5.1.16</ecNumber>
    </submittedName>
</protein>